<feature type="region of interest" description="Disordered" evidence="1">
    <location>
        <begin position="29"/>
        <end position="126"/>
    </location>
</feature>
<protein>
    <submittedName>
        <fullName evidence="2">Protein tyrosine phosphatase domain-containing protein 1</fullName>
    </submittedName>
</protein>
<feature type="compositionally biased region" description="Low complexity" evidence="1">
    <location>
        <begin position="64"/>
        <end position="77"/>
    </location>
</feature>
<accession>A0AAV4N1N8</accession>
<name>A0AAV4N1N8_CAEEX</name>
<dbReference type="AlphaFoldDB" id="A0AAV4N1N8"/>
<evidence type="ECO:0000256" key="1">
    <source>
        <dbReference type="SAM" id="MobiDB-lite"/>
    </source>
</evidence>
<evidence type="ECO:0000313" key="3">
    <source>
        <dbReference type="Proteomes" id="UP001054945"/>
    </source>
</evidence>
<proteinExistence type="predicted"/>
<feature type="region of interest" description="Disordered" evidence="1">
    <location>
        <begin position="275"/>
        <end position="340"/>
    </location>
</feature>
<comment type="caution">
    <text evidence="2">The sequence shown here is derived from an EMBL/GenBank/DDBJ whole genome shotgun (WGS) entry which is preliminary data.</text>
</comment>
<evidence type="ECO:0000313" key="2">
    <source>
        <dbReference type="EMBL" id="GIX77502.1"/>
    </source>
</evidence>
<sequence length="340" mass="37976">MSPAQDQVSASNKLKDKWALQMPYMNGIVEEPRHCAPPSPPNGITGDHGQDNRPFWDSPDRCAKNQSSSTTTKSQSNAESSSNGKRPPSPEEPKEGEEAEEDKQNNAEGEEEEEEEVENVDDDPLEDLNSEECNAIIDDVLQECPSEQNTPYINGVQNRRDIFANKDNKGKMVFLVDDTNKQQFAGRLRRYQRLLNSRATAWDKIAKEVDPLILSALLWSWLDLLREPVLNKNDLSIIVIRAEKPWEILKRLDNGTRYTTEYLVRFGSSTAAQIYHGSQRSPTPPGGIAHTPVPGHPGHPSPCRQGVEQAETRDSGSADAFHRRHLRHGDGEVNSNPPGL</sequence>
<reference evidence="2 3" key="1">
    <citation type="submission" date="2021-06" db="EMBL/GenBank/DDBJ databases">
        <title>Caerostris extrusa draft genome.</title>
        <authorList>
            <person name="Kono N."/>
            <person name="Arakawa K."/>
        </authorList>
    </citation>
    <scope>NUCLEOTIDE SEQUENCE [LARGE SCALE GENOMIC DNA]</scope>
</reference>
<dbReference type="Proteomes" id="UP001054945">
    <property type="component" value="Unassembled WGS sequence"/>
</dbReference>
<organism evidence="2 3">
    <name type="scientific">Caerostris extrusa</name>
    <name type="common">Bark spider</name>
    <name type="synonym">Caerostris bankana</name>
    <dbReference type="NCBI Taxonomy" id="172846"/>
    <lineage>
        <taxon>Eukaryota</taxon>
        <taxon>Metazoa</taxon>
        <taxon>Ecdysozoa</taxon>
        <taxon>Arthropoda</taxon>
        <taxon>Chelicerata</taxon>
        <taxon>Arachnida</taxon>
        <taxon>Araneae</taxon>
        <taxon>Araneomorphae</taxon>
        <taxon>Entelegynae</taxon>
        <taxon>Araneoidea</taxon>
        <taxon>Araneidae</taxon>
        <taxon>Caerostris</taxon>
    </lineage>
</organism>
<keyword evidence="3" id="KW-1185">Reference proteome</keyword>
<feature type="compositionally biased region" description="Acidic residues" evidence="1">
    <location>
        <begin position="108"/>
        <end position="126"/>
    </location>
</feature>
<dbReference type="EMBL" id="BPLR01020334">
    <property type="protein sequence ID" value="GIX77502.1"/>
    <property type="molecule type" value="Genomic_DNA"/>
</dbReference>
<gene>
    <name evidence="2" type="primary">PTPDC1_0</name>
    <name evidence="2" type="ORF">CEXT_474921</name>
</gene>